<dbReference type="EMBL" id="RLIH01000033">
    <property type="protein sequence ID" value="RVU53809.1"/>
    <property type="molecule type" value="Genomic_DNA"/>
</dbReference>
<evidence type="ECO:0000313" key="5">
    <source>
        <dbReference type="Proteomes" id="UP000288812"/>
    </source>
</evidence>
<dbReference type="PRINTS" id="PR01438">
    <property type="entry name" value="UNVRSLSTRESS"/>
</dbReference>
<evidence type="ECO:0000256" key="2">
    <source>
        <dbReference type="PIRNR" id="PIRNR006276"/>
    </source>
</evidence>
<evidence type="ECO:0000313" key="4">
    <source>
        <dbReference type="EMBL" id="RVU53809.1"/>
    </source>
</evidence>
<dbReference type="Proteomes" id="UP000288812">
    <property type="component" value="Unassembled WGS sequence"/>
</dbReference>
<dbReference type="InterPro" id="IPR014729">
    <property type="entry name" value="Rossmann-like_a/b/a_fold"/>
</dbReference>
<dbReference type="PANTHER" id="PTHR46268:SF6">
    <property type="entry name" value="UNIVERSAL STRESS PROTEIN UP12"/>
    <property type="match status" value="1"/>
</dbReference>
<evidence type="ECO:0000259" key="3">
    <source>
        <dbReference type="Pfam" id="PF00582"/>
    </source>
</evidence>
<dbReference type="RefSeq" id="WP_127725423.1">
    <property type="nucleotide sequence ID" value="NZ_RLIH01000033.1"/>
</dbReference>
<dbReference type="Gene3D" id="3.40.50.620">
    <property type="entry name" value="HUPs"/>
    <property type="match status" value="1"/>
</dbReference>
<dbReference type="PANTHER" id="PTHR46268">
    <property type="entry name" value="STRESS RESPONSE PROTEIN NHAX"/>
    <property type="match status" value="1"/>
</dbReference>
<feature type="domain" description="UspA" evidence="3">
    <location>
        <begin position="2"/>
        <end position="136"/>
    </location>
</feature>
<protein>
    <recommendedName>
        <fullName evidence="2">Universal stress protein</fullName>
    </recommendedName>
</protein>
<evidence type="ECO:0000256" key="1">
    <source>
        <dbReference type="ARBA" id="ARBA00008791"/>
    </source>
</evidence>
<proteinExistence type="inferred from homology"/>
<dbReference type="SUPFAM" id="SSF52402">
    <property type="entry name" value="Adenine nucleotide alpha hydrolases-like"/>
    <property type="match status" value="1"/>
</dbReference>
<name>A0A437S475_9FIRM</name>
<dbReference type="OrthoDB" id="9794782at2"/>
<dbReference type="PIRSF" id="PIRSF006276">
    <property type="entry name" value="UspA"/>
    <property type="match status" value="1"/>
</dbReference>
<accession>A0A437S475</accession>
<reference evidence="4 5" key="1">
    <citation type="submission" date="2018-11" db="EMBL/GenBank/DDBJ databases">
        <title>Genome sequencing and assembly of Anaerosphaera sp. nov., GS7-6-2.</title>
        <authorList>
            <person name="Rettenmaier R."/>
            <person name="Liebl W."/>
            <person name="Zverlov V."/>
        </authorList>
    </citation>
    <scope>NUCLEOTIDE SEQUENCE [LARGE SCALE GENOMIC DNA]</scope>
    <source>
        <strain evidence="4 5">GS7-6-2</strain>
    </source>
</reference>
<keyword evidence="2" id="KW-0963">Cytoplasm</keyword>
<dbReference type="InterPro" id="IPR006016">
    <property type="entry name" value="UspA"/>
</dbReference>
<dbReference type="AlphaFoldDB" id="A0A437S475"/>
<comment type="similarity">
    <text evidence="1 2">Belongs to the universal stress protein A family.</text>
</comment>
<gene>
    <name evidence="4" type="ORF">EF514_10645</name>
</gene>
<sequence length="141" mass="15923">MKILIPVDGSKISKKIVERAKDIGEKNSAKLILLHVMNEANLPKEYHSQALYDFEIQKSKEILSEMKEILSDYPYEIETFSKSGSPYLEIIDLADKEDVDLIIMGNRGLGVFSRTLLGSVSNKVLNHSKKSVLIVKDELED</sequence>
<dbReference type="Pfam" id="PF00582">
    <property type="entry name" value="Usp"/>
    <property type="match status" value="1"/>
</dbReference>
<dbReference type="GO" id="GO:0005737">
    <property type="term" value="C:cytoplasm"/>
    <property type="evidence" value="ECO:0007669"/>
    <property type="project" value="UniProtKB-SubCell"/>
</dbReference>
<dbReference type="InterPro" id="IPR006015">
    <property type="entry name" value="Universal_stress_UspA"/>
</dbReference>
<dbReference type="CDD" id="cd00293">
    <property type="entry name" value="USP-like"/>
    <property type="match status" value="1"/>
</dbReference>
<organism evidence="4 5">
    <name type="scientific">Anaerosphaera multitolerans</name>
    <dbReference type="NCBI Taxonomy" id="2487351"/>
    <lineage>
        <taxon>Bacteria</taxon>
        <taxon>Bacillati</taxon>
        <taxon>Bacillota</taxon>
        <taxon>Tissierellia</taxon>
        <taxon>Tissierellales</taxon>
        <taxon>Peptoniphilaceae</taxon>
        <taxon>Anaerosphaera</taxon>
    </lineage>
</organism>
<keyword evidence="5" id="KW-1185">Reference proteome</keyword>
<comment type="subcellular location">
    <subcellularLocation>
        <location evidence="2">Cytoplasm</location>
    </subcellularLocation>
</comment>
<comment type="caution">
    <text evidence="4">The sequence shown here is derived from an EMBL/GenBank/DDBJ whole genome shotgun (WGS) entry which is preliminary data.</text>
</comment>